<feature type="DNA-binding region" description="OmpR/PhoB-type" evidence="5">
    <location>
        <begin position="1"/>
        <end position="94"/>
    </location>
</feature>
<comment type="caution">
    <text evidence="7">The sequence shown here is derived from an EMBL/GenBank/DDBJ whole genome shotgun (WGS) entry which is preliminary data.</text>
</comment>
<dbReference type="GO" id="GO:0006355">
    <property type="term" value="P:regulation of DNA-templated transcription"/>
    <property type="evidence" value="ECO:0007669"/>
    <property type="project" value="InterPro"/>
</dbReference>
<dbReference type="CDD" id="cd02019">
    <property type="entry name" value="NK"/>
    <property type="match status" value="1"/>
</dbReference>
<dbReference type="Proteomes" id="UP000578112">
    <property type="component" value="Unassembled WGS sequence"/>
</dbReference>
<organism evidence="7 8">
    <name type="scientific">Actinoplanes digitatis</name>
    <dbReference type="NCBI Taxonomy" id="1868"/>
    <lineage>
        <taxon>Bacteria</taxon>
        <taxon>Bacillati</taxon>
        <taxon>Actinomycetota</taxon>
        <taxon>Actinomycetes</taxon>
        <taxon>Micromonosporales</taxon>
        <taxon>Micromonosporaceae</taxon>
        <taxon>Actinoplanes</taxon>
    </lineage>
</organism>
<dbReference type="Gene3D" id="1.25.40.10">
    <property type="entry name" value="Tetratricopeptide repeat domain"/>
    <property type="match status" value="1"/>
</dbReference>
<dbReference type="EMBL" id="JACHNH010000001">
    <property type="protein sequence ID" value="MBB4764781.1"/>
    <property type="molecule type" value="Genomic_DNA"/>
</dbReference>
<sequence>MTQLRFLVLGALTVAHSAPVELGPLKQRLTLAMLLARPDTFVPVETLCEGVWTEAAAPRTARKNLQVYISNLRRLLDDRAERLVHEAGGYRLHVDADELDSLQFRALARAGRQARQRGAALPAAQHFRHALRLWRGTPFAGLHRSHPLAAEARRLEGQHLQVLEEWAETELEIGNCAAVADALTEHAERHPQRERLRAAQMTALFRCGRQAEALQVFEDVRRQLAEAYGLQPTPALEKLYRSILAEQRGHLRPAAAPPPQSLPNDLPDFVGRAEQLGEITDVVRHSTRQVIVVTGPAGIGKTTLAVRLAHTLQHDFPGGRILLRMREPDGTPRATVDLLAELAALTGLTDRMTGHPDQDSFHWRAWLGERRVLLMLDDAPDETAVRPLVPGAGPATVVVTSRRRMAGLADAHRIDVPSLTCAEAVDLLSQIIGRDRTTADPSAANAVVTAIGRLPLAVRIGGLKLAAMRLLPLRDFAERLASSRTVLDELVAGDLAVRPRIADSWYGMSRAHRTDVSQLATLPAPSLTLQDAATTLSCPPDEARRRLESLVDTGALLSPEPAVTARSIRYELPALVRLYARECVPTPPDRRAAAVG</sequence>
<dbReference type="SMART" id="SM01043">
    <property type="entry name" value="BTAD"/>
    <property type="match status" value="1"/>
</dbReference>
<evidence type="ECO:0000256" key="4">
    <source>
        <dbReference type="ARBA" id="ARBA00023163"/>
    </source>
</evidence>
<dbReference type="InterPro" id="IPR005158">
    <property type="entry name" value="BTAD"/>
</dbReference>
<dbReference type="PRINTS" id="PR00364">
    <property type="entry name" value="DISEASERSIST"/>
</dbReference>
<dbReference type="CDD" id="cd15831">
    <property type="entry name" value="BTAD"/>
    <property type="match status" value="1"/>
</dbReference>
<dbReference type="SUPFAM" id="SSF52540">
    <property type="entry name" value="P-loop containing nucleoside triphosphate hydrolases"/>
    <property type="match status" value="1"/>
</dbReference>
<dbReference type="Gene3D" id="1.10.10.10">
    <property type="entry name" value="Winged helix-like DNA-binding domain superfamily/Winged helix DNA-binding domain"/>
    <property type="match status" value="1"/>
</dbReference>
<dbReference type="GO" id="GO:0043531">
    <property type="term" value="F:ADP binding"/>
    <property type="evidence" value="ECO:0007669"/>
    <property type="project" value="InterPro"/>
</dbReference>
<reference evidence="7 8" key="1">
    <citation type="submission" date="2020-08" db="EMBL/GenBank/DDBJ databases">
        <title>Sequencing the genomes of 1000 actinobacteria strains.</title>
        <authorList>
            <person name="Klenk H.-P."/>
        </authorList>
    </citation>
    <scope>NUCLEOTIDE SEQUENCE [LARGE SCALE GENOMIC DNA]</scope>
    <source>
        <strain evidence="7 8">DSM 43149</strain>
    </source>
</reference>
<dbReference type="GO" id="GO:0003677">
    <property type="term" value="F:DNA binding"/>
    <property type="evidence" value="ECO:0007669"/>
    <property type="project" value="UniProtKB-UniRule"/>
</dbReference>
<accession>A0A7W7MRY9</accession>
<dbReference type="Pfam" id="PF13401">
    <property type="entry name" value="AAA_22"/>
    <property type="match status" value="1"/>
</dbReference>
<dbReference type="InterPro" id="IPR051677">
    <property type="entry name" value="AfsR-DnrI-RedD_regulator"/>
</dbReference>
<evidence type="ECO:0000313" key="7">
    <source>
        <dbReference type="EMBL" id="MBB4764781.1"/>
    </source>
</evidence>
<dbReference type="SUPFAM" id="SSF46894">
    <property type="entry name" value="C-terminal effector domain of the bipartite response regulators"/>
    <property type="match status" value="1"/>
</dbReference>
<feature type="domain" description="OmpR/PhoB-type" evidence="6">
    <location>
        <begin position="1"/>
        <end position="94"/>
    </location>
</feature>
<evidence type="ECO:0000313" key="8">
    <source>
        <dbReference type="Proteomes" id="UP000578112"/>
    </source>
</evidence>
<keyword evidence="3 5" id="KW-0238">DNA-binding</keyword>
<dbReference type="Pfam" id="PF03704">
    <property type="entry name" value="BTAD"/>
    <property type="match status" value="1"/>
</dbReference>
<proteinExistence type="inferred from homology"/>
<keyword evidence="2" id="KW-0805">Transcription regulation</keyword>
<dbReference type="PANTHER" id="PTHR35807:SF1">
    <property type="entry name" value="TRANSCRIPTIONAL REGULATOR REDD"/>
    <property type="match status" value="1"/>
</dbReference>
<dbReference type="PANTHER" id="PTHR35807">
    <property type="entry name" value="TRANSCRIPTIONAL REGULATOR REDD-RELATED"/>
    <property type="match status" value="1"/>
</dbReference>
<dbReference type="InterPro" id="IPR036388">
    <property type="entry name" value="WH-like_DNA-bd_sf"/>
</dbReference>
<gene>
    <name evidence="7" type="ORF">BJ971_005337</name>
</gene>
<dbReference type="InterPro" id="IPR049945">
    <property type="entry name" value="AAA_22"/>
</dbReference>
<protein>
    <submittedName>
        <fullName evidence="7">DNA-binding SARP family transcriptional activator/energy-coupling factor transporter ATP-binding protein EcfA2</fullName>
    </submittedName>
</protein>
<evidence type="ECO:0000256" key="2">
    <source>
        <dbReference type="ARBA" id="ARBA00023015"/>
    </source>
</evidence>
<dbReference type="Gene3D" id="3.40.50.300">
    <property type="entry name" value="P-loop containing nucleotide triphosphate hydrolases"/>
    <property type="match status" value="1"/>
</dbReference>
<dbReference type="Pfam" id="PF00486">
    <property type="entry name" value="Trans_reg_C"/>
    <property type="match status" value="1"/>
</dbReference>
<dbReference type="SUPFAM" id="SSF48452">
    <property type="entry name" value="TPR-like"/>
    <property type="match status" value="1"/>
</dbReference>
<evidence type="ECO:0000259" key="6">
    <source>
        <dbReference type="PROSITE" id="PS51755"/>
    </source>
</evidence>
<comment type="similarity">
    <text evidence="1">Belongs to the AfsR/DnrI/RedD regulatory family.</text>
</comment>
<keyword evidence="7" id="KW-0547">Nucleotide-binding</keyword>
<keyword evidence="8" id="KW-1185">Reference proteome</keyword>
<dbReference type="PROSITE" id="PS51755">
    <property type="entry name" value="OMPR_PHOB"/>
    <property type="match status" value="1"/>
</dbReference>
<evidence type="ECO:0000256" key="5">
    <source>
        <dbReference type="PROSITE-ProRule" id="PRU01091"/>
    </source>
</evidence>
<evidence type="ECO:0000256" key="1">
    <source>
        <dbReference type="ARBA" id="ARBA00005820"/>
    </source>
</evidence>
<keyword evidence="7" id="KW-0067">ATP-binding</keyword>
<dbReference type="GO" id="GO:0000160">
    <property type="term" value="P:phosphorelay signal transduction system"/>
    <property type="evidence" value="ECO:0007669"/>
    <property type="project" value="InterPro"/>
</dbReference>
<dbReference type="RefSeq" id="WP_184995932.1">
    <property type="nucleotide sequence ID" value="NZ_BOMK01000003.1"/>
</dbReference>
<dbReference type="InterPro" id="IPR001867">
    <property type="entry name" value="OmpR/PhoB-type_DNA-bd"/>
</dbReference>
<keyword evidence="4" id="KW-0804">Transcription</keyword>
<evidence type="ECO:0000256" key="3">
    <source>
        <dbReference type="ARBA" id="ARBA00023125"/>
    </source>
</evidence>
<name>A0A7W7MRY9_9ACTN</name>
<dbReference type="InterPro" id="IPR016032">
    <property type="entry name" value="Sig_transdc_resp-reg_C-effctor"/>
</dbReference>
<dbReference type="InterPro" id="IPR027417">
    <property type="entry name" value="P-loop_NTPase"/>
</dbReference>
<dbReference type="AlphaFoldDB" id="A0A7W7MRY9"/>
<dbReference type="GO" id="GO:0005524">
    <property type="term" value="F:ATP binding"/>
    <property type="evidence" value="ECO:0007669"/>
    <property type="project" value="UniProtKB-KW"/>
</dbReference>
<dbReference type="InterPro" id="IPR011990">
    <property type="entry name" value="TPR-like_helical_dom_sf"/>
</dbReference>
<dbReference type="SMART" id="SM00862">
    <property type="entry name" value="Trans_reg_C"/>
    <property type="match status" value="1"/>
</dbReference>